<dbReference type="InterPro" id="IPR016024">
    <property type="entry name" value="ARM-type_fold"/>
</dbReference>
<dbReference type="PANTHER" id="PTHR24112:SF64">
    <property type="entry name" value="CHROMOSOME UNDETERMINED SCAFFOLD_46, WHOLE GENOME SHOTGUN SEQUENCE"/>
    <property type="match status" value="1"/>
</dbReference>
<dbReference type="Gene3D" id="3.80.10.10">
    <property type="entry name" value="Ribonuclease Inhibitor"/>
    <property type="match status" value="1"/>
</dbReference>
<dbReference type="GO" id="GO:0034315">
    <property type="term" value="P:regulation of Arp2/3 complex-mediated actin nucleation"/>
    <property type="evidence" value="ECO:0000318"/>
    <property type="project" value="GO_Central"/>
</dbReference>
<dbReference type="GO" id="GO:0030027">
    <property type="term" value="C:lamellipodium"/>
    <property type="evidence" value="ECO:0000318"/>
    <property type="project" value="GO_Central"/>
</dbReference>
<gene>
    <name evidence="1" type="ORF">TVAG_291110</name>
</gene>
<sequence length="1626" mass="188609">MESNQPKPGTYQYYINMVRRSMGDMDSNIYMTSVRSFKKFYEKQFTQSENSGNGRYKIDEALSEISIKQLNNPPLTLILENIICQVKDHEKQYKAYKICQDLQNIPPDKNALTWDLFQKILNWASIPLKDSFAKIIEDFVSKCISWLNSADGNQKYSGFRIFNTISKYFPEFLEKDNTYYRRLIASYFKTTESEYYPLALQSLKRLMDYDFDIHKEIIQFLCKPFKSGKTEQFPGVCMALWMILQRYREDISYFSINTLPSDTLFGKDITAKISTLYTLPILVIVSPDLFNNEINSNIIKTFAHLFKKKDLITNDTIYNFSCFIFHAKILKNDEILMNIKKCRKEILEYPDSPETSSALLACDIFLQDLIESDIPKIYSQVHSLILSYSLKNFLNACPSYSESVIRNVITYSNKILLKFSTPAKKTVGIFNFLIDLNIPSKKILPDLILQYSDHLSAHSRLVRRACYMYILKYNKENPSTEILERIFSSIVLEQDREIRLDALSSVTFKSFDDTIIPALQQLLIDNDEEIRQKSFEIIIKLASYQTIPPIISSVLTDRINSLQNSSENFRENILFFNMIANAAFCDPPHSFSDNCSQIFIPFSQKLIQILFSIKNRLDSTSIHLLSHVITISSDEINIETLVKIIEDSLLTNSSTSRLNSTLELMYAAIKYTSLKTNLQETYPTLIEKFNAVKHMTKPNYDTQILLKVSNLIDKPKMAGQNAENEKSDIISSEDSKLPKEEIEKLVTLVPRSQNTIFMIFKMDFRINKRRLMHGICILTEHLILVVRKAYVTGSYTVFEQFFIMQIKKIKISHDQKVTLVFPESRLSIMTNYSNRFVEILSRNYLLCTCNIPSVLKCKVSMPEGFDLPHFRPVLSVSQKFQFSYTSYCTVLKTHYNHDLVKFFHKIICEGNVFVNFSELPFQDIDVFFGNPVNLEPVLKAMTYAPLIYGHIIQDVSRPDFLKLISPVIAKNKSMKLLQCSNCSIREGIHELTEAMLSNDSLNIVFYDLSNNPLQELYKLAYAFSKIKNPLLYLNLSDTGMDQTETVNFMKALSVNKYLHEIRYFLIKHCKVNEDGLKYFMNYLQKMRNLQMNVLRCLDIGSIISGSGLLFNALVDFPQPIEFLSLEGSKITKKDLPSLLNYLKTTELLQEINLSDTNLSIEWCGQIIAAIEDNEKLSGFNLLLNNNGIGKNFGKFVKLFKSNRLIKWNGLSLEHNDISTTDFVDSLDWFENLTNLREFNIGGNFHKTSSKLQEALEMLFNKQTLFHIGISGTSKKHIGLNGAQIIANLMENNYNIVELDISNNHIHGEGLAKMAKMLQKNEIILDLQLDGQSPKTIDSYTKIYEILSKHPSINTCPWPRNDVDSLFSNLKTQQRMTMIRDLAAQYSLAMKRMKQNQAERGLHSHLSKLQITEVDEMIDNLTISMHQSMLNLRTRCHSTISEFFHYPYPFEDMKHEKFNREVNSEIYDQLFSKPFKTIEEPIEGEKGQLSTLQFNSLCLRRPGVEEMRKQQQQMMQQNMMNLQKANEIKREIATAPSAPINHNKFNVPSQFEFQPITDHWKIDDKFKNKSKDTSCAELDETREKIKTKDMEKTDDMTFTNINKKHKEQEYTEYDAYDDEEDYYEYTE</sequence>
<dbReference type="InterPro" id="IPR032675">
    <property type="entry name" value="LRR_dom_sf"/>
</dbReference>
<dbReference type="KEGG" id="tva:4758225"/>
<dbReference type="SMR" id="A2F3Y9"/>
<dbReference type="SUPFAM" id="SSF52047">
    <property type="entry name" value="RNI-like"/>
    <property type="match status" value="1"/>
</dbReference>
<dbReference type="GO" id="GO:0005886">
    <property type="term" value="C:plasma membrane"/>
    <property type="evidence" value="ECO:0000318"/>
    <property type="project" value="GO_Central"/>
</dbReference>
<dbReference type="InterPro" id="IPR051279">
    <property type="entry name" value="PP1-Reg/Actin-Interact_Protein"/>
</dbReference>
<reference evidence="1" key="1">
    <citation type="submission" date="2006-10" db="EMBL/GenBank/DDBJ databases">
        <authorList>
            <person name="Amadeo P."/>
            <person name="Zhao Q."/>
            <person name="Wortman J."/>
            <person name="Fraser-Liggett C."/>
            <person name="Carlton J."/>
        </authorList>
    </citation>
    <scope>NUCLEOTIDE SEQUENCE</scope>
    <source>
        <strain evidence="1">G3</strain>
    </source>
</reference>
<dbReference type="InterPro" id="IPR011989">
    <property type="entry name" value="ARM-like"/>
</dbReference>
<accession>A2F3Y9</accession>
<reference evidence="1" key="2">
    <citation type="journal article" date="2007" name="Science">
        <title>Draft genome sequence of the sexually transmitted pathogen Trichomonas vaginalis.</title>
        <authorList>
            <person name="Carlton J.M."/>
            <person name="Hirt R.P."/>
            <person name="Silva J.C."/>
            <person name="Delcher A.L."/>
            <person name="Schatz M."/>
            <person name="Zhao Q."/>
            <person name="Wortman J.R."/>
            <person name="Bidwell S.L."/>
            <person name="Alsmark U.C.M."/>
            <person name="Besteiro S."/>
            <person name="Sicheritz-Ponten T."/>
            <person name="Noel C.J."/>
            <person name="Dacks J.B."/>
            <person name="Foster P.G."/>
            <person name="Simillion C."/>
            <person name="Van de Peer Y."/>
            <person name="Miranda-Saavedra D."/>
            <person name="Barton G.J."/>
            <person name="Westrop G.D."/>
            <person name="Mueller S."/>
            <person name="Dessi D."/>
            <person name="Fiori P.L."/>
            <person name="Ren Q."/>
            <person name="Paulsen I."/>
            <person name="Zhang H."/>
            <person name="Bastida-Corcuera F.D."/>
            <person name="Simoes-Barbosa A."/>
            <person name="Brown M.T."/>
            <person name="Hayes R.D."/>
            <person name="Mukherjee M."/>
            <person name="Okumura C.Y."/>
            <person name="Schneider R."/>
            <person name="Smith A.J."/>
            <person name="Vanacova S."/>
            <person name="Villalvazo M."/>
            <person name="Haas B.J."/>
            <person name="Pertea M."/>
            <person name="Feldblyum T.V."/>
            <person name="Utterback T.R."/>
            <person name="Shu C.L."/>
            <person name="Osoegawa K."/>
            <person name="de Jong P.J."/>
            <person name="Hrdy I."/>
            <person name="Horvathova L."/>
            <person name="Zubacova Z."/>
            <person name="Dolezal P."/>
            <person name="Malik S.B."/>
            <person name="Logsdon J.M. Jr."/>
            <person name="Henze K."/>
            <person name="Gupta A."/>
            <person name="Wang C.C."/>
            <person name="Dunne R.L."/>
            <person name="Upcroft J.A."/>
            <person name="Upcroft P."/>
            <person name="White O."/>
            <person name="Salzberg S.L."/>
            <person name="Tang P."/>
            <person name="Chiu C.-H."/>
            <person name="Lee Y.-S."/>
            <person name="Embley T.M."/>
            <person name="Coombs G.H."/>
            <person name="Mottram J.C."/>
            <person name="Tachezy J."/>
            <person name="Fraser-Liggett C.M."/>
            <person name="Johnson P.J."/>
        </authorList>
    </citation>
    <scope>NUCLEOTIDE SEQUENCE [LARGE SCALE GENOMIC DNA]</scope>
    <source>
        <strain evidence="1">G3</strain>
    </source>
</reference>
<dbReference type="SUPFAM" id="SSF48371">
    <property type="entry name" value="ARM repeat"/>
    <property type="match status" value="1"/>
</dbReference>
<dbReference type="VEuPathDB" id="TrichDB:TVAGG3_0307730"/>
<keyword evidence="2" id="KW-1185">Reference proteome</keyword>
<organism evidence="1 2">
    <name type="scientific">Trichomonas vaginalis (strain ATCC PRA-98 / G3)</name>
    <dbReference type="NCBI Taxonomy" id="412133"/>
    <lineage>
        <taxon>Eukaryota</taxon>
        <taxon>Metamonada</taxon>
        <taxon>Parabasalia</taxon>
        <taxon>Trichomonadida</taxon>
        <taxon>Trichomonadidae</taxon>
        <taxon>Trichomonas</taxon>
    </lineage>
</organism>
<evidence type="ECO:0000313" key="2">
    <source>
        <dbReference type="Proteomes" id="UP000001542"/>
    </source>
</evidence>
<dbReference type="GO" id="GO:0016477">
    <property type="term" value="P:cell migration"/>
    <property type="evidence" value="ECO:0000318"/>
    <property type="project" value="GO_Central"/>
</dbReference>
<dbReference type="STRING" id="5722.A2F3Y9"/>
<dbReference type="PANTHER" id="PTHR24112">
    <property type="entry name" value="LEUCINE-RICH REPEAT, ISOFORM F-RELATED"/>
    <property type="match status" value="1"/>
</dbReference>
<protein>
    <recommendedName>
        <fullName evidence="3">Leucine Rich Repeat family protein</fullName>
    </recommendedName>
</protein>
<dbReference type="InParanoid" id="A2F3Y9"/>
<proteinExistence type="predicted"/>
<dbReference type="OrthoDB" id="120976at2759"/>
<dbReference type="EMBL" id="DS113603">
    <property type="protein sequence ID" value="EAY00405.1"/>
    <property type="molecule type" value="Genomic_DNA"/>
</dbReference>
<dbReference type="Proteomes" id="UP000001542">
    <property type="component" value="Unassembled WGS sequence"/>
</dbReference>
<dbReference type="Gene3D" id="1.25.10.10">
    <property type="entry name" value="Leucine-rich Repeat Variant"/>
    <property type="match status" value="1"/>
</dbReference>
<evidence type="ECO:0008006" key="3">
    <source>
        <dbReference type="Google" id="ProtNLM"/>
    </source>
</evidence>
<dbReference type="RefSeq" id="XP_001313334.1">
    <property type="nucleotide sequence ID" value="XM_001313333.1"/>
</dbReference>
<dbReference type="VEuPathDB" id="TrichDB:TVAG_291110"/>
<name>A2F3Y9_TRIV3</name>
<evidence type="ECO:0000313" key="1">
    <source>
        <dbReference type="EMBL" id="EAY00405.1"/>
    </source>
</evidence>
<dbReference type="SMART" id="SM00368">
    <property type="entry name" value="LRR_RI"/>
    <property type="match status" value="2"/>
</dbReference>